<organism evidence="3 4">
    <name type="scientific">Saccharopolyspora antimicrobica</name>
    <dbReference type="NCBI Taxonomy" id="455193"/>
    <lineage>
        <taxon>Bacteria</taxon>
        <taxon>Bacillati</taxon>
        <taxon>Actinomycetota</taxon>
        <taxon>Actinomycetes</taxon>
        <taxon>Pseudonocardiales</taxon>
        <taxon>Pseudonocardiaceae</taxon>
        <taxon>Saccharopolyspora</taxon>
    </lineage>
</organism>
<evidence type="ECO:0000313" key="3">
    <source>
        <dbReference type="EMBL" id="SFN52645.1"/>
    </source>
</evidence>
<evidence type="ECO:0000313" key="5">
    <source>
        <dbReference type="Proteomes" id="UP000270697"/>
    </source>
</evidence>
<dbReference type="RefSeq" id="WP_170210200.1">
    <property type="nucleotide sequence ID" value="NZ_FOUP01000005.1"/>
</dbReference>
<accession>A0A1I4ZQU0</accession>
<keyword evidence="1" id="KW-0812">Transmembrane</keyword>
<keyword evidence="1" id="KW-0472">Membrane</keyword>
<keyword evidence="5" id="KW-1185">Reference proteome</keyword>
<protein>
    <submittedName>
        <fullName evidence="3">Uncharacterized protein</fullName>
    </submittedName>
</protein>
<gene>
    <name evidence="2" type="ORF">ATL45_1719</name>
    <name evidence="3" type="ORF">SAMN05421805_10578</name>
</gene>
<name>A0A1I4ZQU0_9PSEU</name>
<evidence type="ECO:0000256" key="1">
    <source>
        <dbReference type="SAM" id="Phobius"/>
    </source>
</evidence>
<feature type="transmembrane region" description="Helical" evidence="1">
    <location>
        <begin position="29"/>
        <end position="49"/>
    </location>
</feature>
<dbReference type="EMBL" id="FOUP01000005">
    <property type="protein sequence ID" value="SFN52645.1"/>
    <property type="molecule type" value="Genomic_DNA"/>
</dbReference>
<evidence type="ECO:0000313" key="4">
    <source>
        <dbReference type="Proteomes" id="UP000199398"/>
    </source>
</evidence>
<dbReference type="Proteomes" id="UP000199398">
    <property type="component" value="Unassembled WGS sequence"/>
</dbReference>
<evidence type="ECO:0000313" key="2">
    <source>
        <dbReference type="EMBL" id="RKT83436.1"/>
    </source>
</evidence>
<sequence>MPRNAAAPAGGLAPDYQERLAVWDTFHDIRVATALGAFALVIIAVQLAGNASRTAVSA</sequence>
<reference evidence="3 4" key="1">
    <citation type="submission" date="2016-10" db="EMBL/GenBank/DDBJ databases">
        <authorList>
            <person name="de Groot N.N."/>
        </authorList>
    </citation>
    <scope>NUCLEOTIDE SEQUENCE [LARGE SCALE GENOMIC DNA]</scope>
    <source>
        <strain evidence="3 4">CPCC 201259</strain>
    </source>
</reference>
<dbReference type="Proteomes" id="UP000270697">
    <property type="component" value="Unassembled WGS sequence"/>
</dbReference>
<keyword evidence="1" id="KW-1133">Transmembrane helix</keyword>
<dbReference type="AlphaFoldDB" id="A0A1I4ZQU0"/>
<dbReference type="EMBL" id="RBXX01000002">
    <property type="protein sequence ID" value="RKT83436.1"/>
    <property type="molecule type" value="Genomic_DNA"/>
</dbReference>
<reference evidence="2 5" key="2">
    <citation type="submission" date="2018-10" db="EMBL/GenBank/DDBJ databases">
        <title>Sequencing the genomes of 1000 actinobacteria strains.</title>
        <authorList>
            <person name="Klenk H.-P."/>
        </authorList>
    </citation>
    <scope>NUCLEOTIDE SEQUENCE [LARGE SCALE GENOMIC DNA]</scope>
    <source>
        <strain evidence="2 5">DSM 45119</strain>
    </source>
</reference>
<proteinExistence type="predicted"/>